<evidence type="ECO:0000256" key="3">
    <source>
        <dbReference type="PIRSR" id="PIRSR603782-1"/>
    </source>
</evidence>
<name>A0A364NWC7_9PROT</name>
<feature type="signal peptide" evidence="6">
    <location>
        <begin position="1"/>
        <end position="22"/>
    </location>
</feature>
<dbReference type="SUPFAM" id="SSF52833">
    <property type="entry name" value="Thioredoxin-like"/>
    <property type="match status" value="1"/>
</dbReference>
<dbReference type="InterPro" id="IPR036249">
    <property type="entry name" value="Thioredoxin-like_sf"/>
</dbReference>
<keyword evidence="3" id="KW-0479">Metal-binding</keyword>
<dbReference type="CDD" id="cd02968">
    <property type="entry name" value="SCO"/>
    <property type="match status" value="1"/>
</dbReference>
<dbReference type="AlphaFoldDB" id="A0A364NWC7"/>
<feature type="disulfide bond" description="Redox-active" evidence="4">
    <location>
        <begin position="77"/>
        <end position="81"/>
    </location>
</feature>
<keyword evidence="6" id="KW-0732">Signal</keyword>
<keyword evidence="2 3" id="KW-0186">Copper</keyword>
<dbReference type="Gene3D" id="3.40.30.10">
    <property type="entry name" value="Glutaredoxin"/>
    <property type="match status" value="1"/>
</dbReference>
<evidence type="ECO:0000256" key="4">
    <source>
        <dbReference type="PIRSR" id="PIRSR603782-2"/>
    </source>
</evidence>
<keyword evidence="4" id="KW-1015">Disulfide bond</keyword>
<feature type="binding site" evidence="3">
    <location>
        <position position="81"/>
    </location>
    <ligand>
        <name>Cu cation</name>
        <dbReference type="ChEBI" id="CHEBI:23378"/>
    </ligand>
</feature>
<feature type="binding site" evidence="3">
    <location>
        <position position="77"/>
    </location>
    <ligand>
        <name>Cu cation</name>
        <dbReference type="ChEBI" id="CHEBI:23378"/>
    </ligand>
</feature>
<dbReference type="PROSITE" id="PS51352">
    <property type="entry name" value="THIOREDOXIN_2"/>
    <property type="match status" value="1"/>
</dbReference>
<dbReference type="PANTHER" id="PTHR12151">
    <property type="entry name" value="ELECTRON TRANSPORT PROTIN SCO1/SENC FAMILY MEMBER"/>
    <property type="match status" value="1"/>
</dbReference>
<dbReference type="Pfam" id="PF02630">
    <property type="entry name" value="SCO1-SenC"/>
    <property type="match status" value="1"/>
</dbReference>
<proteinExistence type="inferred from homology"/>
<dbReference type="InterPro" id="IPR013766">
    <property type="entry name" value="Thioredoxin_domain"/>
</dbReference>
<evidence type="ECO:0000256" key="5">
    <source>
        <dbReference type="SAM" id="Phobius"/>
    </source>
</evidence>
<dbReference type="OrthoDB" id="5296507at2"/>
<evidence type="ECO:0000313" key="9">
    <source>
        <dbReference type="Proteomes" id="UP000251075"/>
    </source>
</evidence>
<evidence type="ECO:0000256" key="6">
    <source>
        <dbReference type="SAM" id="SignalP"/>
    </source>
</evidence>
<evidence type="ECO:0000259" key="7">
    <source>
        <dbReference type="PROSITE" id="PS51352"/>
    </source>
</evidence>
<reference evidence="8 9" key="1">
    <citation type="submission" date="2017-11" db="EMBL/GenBank/DDBJ databases">
        <title>Draft genome sequence of magnetotactic bacterium Magnetospirillum kuznetsovii LBB-42.</title>
        <authorList>
            <person name="Grouzdev D.S."/>
            <person name="Rysina M.S."/>
            <person name="Baslerov R.V."/>
            <person name="Koziaeva V."/>
        </authorList>
    </citation>
    <scope>NUCLEOTIDE SEQUENCE [LARGE SCALE GENOMIC DNA]</scope>
    <source>
        <strain evidence="8 9">LBB-42</strain>
    </source>
</reference>
<dbReference type="Proteomes" id="UP000251075">
    <property type="component" value="Unassembled WGS sequence"/>
</dbReference>
<dbReference type="InterPro" id="IPR003782">
    <property type="entry name" value="SCO1/SenC"/>
</dbReference>
<dbReference type="PANTHER" id="PTHR12151:SF8">
    <property type="entry name" value="THIOREDOXIN DOMAIN-CONTAINING PROTEIN"/>
    <property type="match status" value="1"/>
</dbReference>
<gene>
    <name evidence="8" type="ORF">CU669_14810</name>
</gene>
<organism evidence="8 9">
    <name type="scientific">Paramagnetospirillum kuznetsovii</name>
    <dbReference type="NCBI Taxonomy" id="2053833"/>
    <lineage>
        <taxon>Bacteria</taxon>
        <taxon>Pseudomonadati</taxon>
        <taxon>Pseudomonadota</taxon>
        <taxon>Alphaproteobacteria</taxon>
        <taxon>Rhodospirillales</taxon>
        <taxon>Magnetospirillaceae</taxon>
        <taxon>Paramagnetospirillum</taxon>
    </lineage>
</organism>
<evidence type="ECO:0000313" key="8">
    <source>
        <dbReference type="EMBL" id="RAU21215.1"/>
    </source>
</evidence>
<keyword evidence="5" id="KW-0812">Transmembrane</keyword>
<feature type="chain" id="PRO_5016974661" evidence="6">
    <location>
        <begin position="23"/>
        <end position="271"/>
    </location>
</feature>
<accession>A0A364NWC7</accession>
<keyword evidence="5" id="KW-1133">Transmembrane helix</keyword>
<dbReference type="GO" id="GO:0046872">
    <property type="term" value="F:metal ion binding"/>
    <property type="evidence" value="ECO:0007669"/>
    <property type="project" value="UniProtKB-KW"/>
</dbReference>
<dbReference type="RefSeq" id="WP_112146065.1">
    <property type="nucleotide sequence ID" value="NZ_PGTO01000012.1"/>
</dbReference>
<dbReference type="EMBL" id="PGTO01000012">
    <property type="protein sequence ID" value="RAU21215.1"/>
    <property type="molecule type" value="Genomic_DNA"/>
</dbReference>
<keyword evidence="9" id="KW-1185">Reference proteome</keyword>
<evidence type="ECO:0000256" key="1">
    <source>
        <dbReference type="ARBA" id="ARBA00010996"/>
    </source>
</evidence>
<keyword evidence="5" id="KW-0472">Membrane</keyword>
<comment type="similarity">
    <text evidence="1">Belongs to the SCO1/2 family.</text>
</comment>
<evidence type="ECO:0000256" key="2">
    <source>
        <dbReference type="ARBA" id="ARBA00023008"/>
    </source>
</evidence>
<protein>
    <submittedName>
        <fullName evidence="8">SCO family protein</fullName>
    </submittedName>
</protein>
<feature type="transmembrane region" description="Helical" evidence="5">
    <location>
        <begin position="235"/>
        <end position="256"/>
    </location>
</feature>
<comment type="caution">
    <text evidence="8">The sequence shown here is derived from an EMBL/GenBank/DDBJ whole genome shotgun (WGS) entry which is preliminary data.</text>
</comment>
<sequence>MLRARFILLLLTILLAAGSARAAPGVSANAEEALKRSRASEGRVLGEHRLTDQDGKPVDLSAYRGKPVVVSMVYTACDHTCPITTQTVAKSVAAARKALGADAFQVVTIGFDTVRDTPDALRIYAKQQGISLDGWSFLAGGADVMEKLAADLGFTWFVTSRGFDHIAQTTVIDGEGRIYRQVYGENFEIPLLVEPLKDVVLGRTAALDSLEAISNRVRFFCTVYDPSSDAYRFDYGIFLSIGSGLLAVLTIIWWMVKLWREQRMLPPGVNN</sequence>
<feature type="domain" description="Thioredoxin" evidence="7">
    <location>
        <begin position="39"/>
        <end position="212"/>
    </location>
</feature>